<comment type="similarity">
    <text evidence="2 14">Belongs to the cytochrome c oxidase subunit 2 family.</text>
</comment>
<evidence type="ECO:0000256" key="15">
    <source>
        <dbReference type="SAM" id="MobiDB-lite"/>
    </source>
</evidence>
<evidence type="ECO:0000256" key="8">
    <source>
        <dbReference type="ARBA" id="ARBA00022982"/>
    </source>
</evidence>
<dbReference type="EMBL" id="JBEPSM010000001">
    <property type="protein sequence ID" value="MET4634319.1"/>
    <property type="molecule type" value="Genomic_DNA"/>
</dbReference>
<comment type="subcellular location">
    <subcellularLocation>
        <location evidence="1">Cell membrane</location>
        <topology evidence="1">Multi-pass membrane protein</topology>
    </subcellularLocation>
</comment>
<evidence type="ECO:0000259" key="18">
    <source>
        <dbReference type="PROSITE" id="PS50999"/>
    </source>
</evidence>
<dbReference type="InterPro" id="IPR045187">
    <property type="entry name" value="CcO_II"/>
</dbReference>
<dbReference type="InterPro" id="IPR034227">
    <property type="entry name" value="CuRO_UO_II"/>
</dbReference>
<dbReference type="Gene3D" id="2.60.40.420">
    <property type="entry name" value="Cupredoxins - blue copper proteins"/>
    <property type="match status" value="1"/>
</dbReference>
<gene>
    <name evidence="19" type="ORF">ABIE08_002232</name>
</gene>
<keyword evidence="7" id="KW-0732">Signal</keyword>
<dbReference type="Pfam" id="PF06481">
    <property type="entry name" value="COX_ARM"/>
    <property type="match status" value="1"/>
</dbReference>
<dbReference type="PROSITE" id="PS51257">
    <property type="entry name" value="PROKAR_LIPOPROTEIN"/>
    <property type="match status" value="1"/>
</dbReference>
<dbReference type="Gene3D" id="1.10.287.90">
    <property type="match status" value="1"/>
</dbReference>
<evidence type="ECO:0000256" key="9">
    <source>
        <dbReference type="ARBA" id="ARBA00022989"/>
    </source>
</evidence>
<organism evidence="19 20">
    <name type="scientific">Kaistia defluvii</name>
    <dbReference type="NCBI Taxonomy" id="410841"/>
    <lineage>
        <taxon>Bacteria</taxon>
        <taxon>Pseudomonadati</taxon>
        <taxon>Pseudomonadota</taxon>
        <taxon>Alphaproteobacteria</taxon>
        <taxon>Hyphomicrobiales</taxon>
        <taxon>Kaistiaceae</taxon>
        <taxon>Kaistia</taxon>
    </lineage>
</organism>
<feature type="region of interest" description="Disordered" evidence="15">
    <location>
        <begin position="307"/>
        <end position="332"/>
    </location>
</feature>
<dbReference type="InterPro" id="IPR011759">
    <property type="entry name" value="Cyt_c_oxidase_su2_TM_dom"/>
</dbReference>
<keyword evidence="9 16" id="KW-1133">Transmembrane helix</keyword>
<protein>
    <recommendedName>
        <fullName evidence="14">Ubiquinol oxidase subunit 2</fullName>
    </recommendedName>
</protein>
<dbReference type="InterPro" id="IPR002429">
    <property type="entry name" value="CcO_II-like_C"/>
</dbReference>
<evidence type="ECO:0000256" key="5">
    <source>
        <dbReference type="ARBA" id="ARBA00022660"/>
    </source>
</evidence>
<keyword evidence="13" id="KW-0449">Lipoprotein</keyword>
<evidence type="ECO:0000256" key="7">
    <source>
        <dbReference type="ARBA" id="ARBA00022729"/>
    </source>
</evidence>
<keyword evidence="11 14" id="KW-0472">Membrane</keyword>
<keyword evidence="12" id="KW-0564">Palmitate</keyword>
<dbReference type="RefSeq" id="WP_354550999.1">
    <property type="nucleotide sequence ID" value="NZ_JBEPSM010000001.1"/>
</dbReference>
<dbReference type="Pfam" id="PF00116">
    <property type="entry name" value="COX2"/>
    <property type="match status" value="1"/>
</dbReference>
<evidence type="ECO:0000256" key="3">
    <source>
        <dbReference type="ARBA" id="ARBA00022448"/>
    </source>
</evidence>
<name>A0ABV2QZA1_9HYPH</name>
<dbReference type="InterPro" id="IPR036257">
    <property type="entry name" value="Cyt_c_oxidase_su2_TM_sf"/>
</dbReference>
<dbReference type="SUPFAM" id="SSF81464">
    <property type="entry name" value="Cytochrome c oxidase subunit II-like, transmembrane region"/>
    <property type="match status" value="1"/>
</dbReference>
<evidence type="ECO:0000256" key="16">
    <source>
        <dbReference type="SAM" id="Phobius"/>
    </source>
</evidence>
<accession>A0ABV2QZA1</accession>
<dbReference type="SUPFAM" id="SSF49503">
    <property type="entry name" value="Cupredoxins"/>
    <property type="match status" value="1"/>
</dbReference>
<dbReference type="Proteomes" id="UP001549321">
    <property type="component" value="Unassembled WGS sequence"/>
</dbReference>
<keyword evidence="4 14" id="KW-1003">Cell membrane</keyword>
<dbReference type="PANTHER" id="PTHR22888">
    <property type="entry name" value="CYTOCHROME C OXIDASE, SUBUNIT II"/>
    <property type="match status" value="1"/>
</dbReference>
<comment type="caution">
    <text evidence="19">The sequence shown here is derived from an EMBL/GenBank/DDBJ whole genome shotgun (WGS) entry which is preliminary data.</text>
</comment>
<dbReference type="PROSITE" id="PS50857">
    <property type="entry name" value="COX2_CUA"/>
    <property type="match status" value="1"/>
</dbReference>
<dbReference type="PIRSF" id="PIRSF000292">
    <property type="entry name" value="Ubi_od_II"/>
    <property type="match status" value="1"/>
</dbReference>
<sequence length="332" mass="35711">MTEWKRRRAAGLRWVVLAIVAVTGSGCIGVLNPQGPVGQAEKLILINSVAIMLTIVIPTILVTLFVAWWFRASNKKATYQPDFVYSGQIELIVWAIPILVVVLLGGIAWIGSHDLDPPKPLVSSVKPLEVQVVSLDWKWLFIYPEQGIATVNQLVIPAGTPVHFELTSSSVMNAFFVPQLGGMIYTMHGMRTNLNLLANQPGEFHGLSSNYSGNGFSGMNFTVRAVAGADFPAWVETAQQSTKVLDDAAYIVLSHPTQNVPPTIYKLGSPELFRSILTQKLPPGPGPATGPMHAVPAGAEAPKVEMPAMPGMPDAEAPHSMMPASLSSKQEG</sequence>
<evidence type="ECO:0000256" key="1">
    <source>
        <dbReference type="ARBA" id="ARBA00004651"/>
    </source>
</evidence>
<dbReference type="PANTHER" id="PTHR22888:SF18">
    <property type="entry name" value="CYTOCHROME BO(3) UBIQUINOL OXIDASE SUBUNIT 2"/>
    <property type="match status" value="1"/>
</dbReference>
<evidence type="ECO:0000313" key="20">
    <source>
        <dbReference type="Proteomes" id="UP001549321"/>
    </source>
</evidence>
<reference evidence="19 20" key="1">
    <citation type="submission" date="2024-06" db="EMBL/GenBank/DDBJ databases">
        <title>Sorghum-associated microbial communities from plants grown in Nebraska, USA.</title>
        <authorList>
            <person name="Schachtman D."/>
        </authorList>
    </citation>
    <scope>NUCLEOTIDE SEQUENCE [LARGE SCALE GENOMIC DNA]</scope>
    <source>
        <strain evidence="19 20">3207</strain>
    </source>
</reference>
<evidence type="ECO:0000256" key="13">
    <source>
        <dbReference type="ARBA" id="ARBA00023288"/>
    </source>
</evidence>
<dbReference type="PROSITE" id="PS50999">
    <property type="entry name" value="COX2_TM"/>
    <property type="match status" value="1"/>
</dbReference>
<feature type="domain" description="Cytochrome oxidase subunit II transmembrane region profile" evidence="18">
    <location>
        <begin position="22"/>
        <end position="119"/>
    </location>
</feature>
<dbReference type="InterPro" id="IPR008972">
    <property type="entry name" value="Cupredoxin"/>
</dbReference>
<dbReference type="NCBIfam" id="TIGR01433">
    <property type="entry name" value="CyoA"/>
    <property type="match status" value="1"/>
</dbReference>
<keyword evidence="6 16" id="KW-0812">Transmembrane</keyword>
<evidence type="ECO:0000256" key="2">
    <source>
        <dbReference type="ARBA" id="ARBA00007866"/>
    </source>
</evidence>
<keyword evidence="3 14" id="KW-0813">Transport</keyword>
<evidence type="ECO:0000256" key="11">
    <source>
        <dbReference type="ARBA" id="ARBA00023136"/>
    </source>
</evidence>
<keyword evidence="10 14" id="KW-0560">Oxidoreductase</keyword>
<evidence type="ECO:0000259" key="17">
    <source>
        <dbReference type="PROSITE" id="PS50857"/>
    </source>
</evidence>
<feature type="transmembrane region" description="Helical" evidence="16">
    <location>
        <begin position="91"/>
        <end position="111"/>
    </location>
</feature>
<dbReference type="InterPro" id="IPR006333">
    <property type="entry name" value="Cyt_o_ubiquinol_oxidase_su2"/>
</dbReference>
<feature type="transmembrane region" description="Helical" evidence="16">
    <location>
        <begin position="12"/>
        <end position="31"/>
    </location>
</feature>
<dbReference type="InterPro" id="IPR010514">
    <property type="entry name" value="COX_ARM"/>
</dbReference>
<keyword evidence="8 14" id="KW-0249">Electron transport</keyword>
<feature type="domain" description="Cytochrome oxidase subunit II copper A binding" evidence="17">
    <location>
        <begin position="125"/>
        <end position="237"/>
    </location>
</feature>
<proteinExistence type="inferred from homology"/>
<feature type="transmembrane region" description="Helical" evidence="16">
    <location>
        <begin position="43"/>
        <end position="70"/>
    </location>
</feature>
<evidence type="ECO:0000313" key="19">
    <source>
        <dbReference type="EMBL" id="MET4634319.1"/>
    </source>
</evidence>
<evidence type="ECO:0000256" key="14">
    <source>
        <dbReference type="PIRNR" id="PIRNR000292"/>
    </source>
</evidence>
<keyword evidence="5 14" id="KW-0679">Respiratory chain</keyword>
<evidence type="ECO:0000256" key="6">
    <source>
        <dbReference type="ARBA" id="ARBA00022692"/>
    </source>
</evidence>
<evidence type="ECO:0000256" key="12">
    <source>
        <dbReference type="ARBA" id="ARBA00023139"/>
    </source>
</evidence>
<evidence type="ECO:0000256" key="4">
    <source>
        <dbReference type="ARBA" id="ARBA00022475"/>
    </source>
</evidence>
<dbReference type="CDD" id="cd04212">
    <property type="entry name" value="CuRO_UO_II"/>
    <property type="match status" value="1"/>
</dbReference>
<evidence type="ECO:0000256" key="10">
    <source>
        <dbReference type="ARBA" id="ARBA00023002"/>
    </source>
</evidence>
<keyword evidence="20" id="KW-1185">Reference proteome</keyword>